<evidence type="ECO:0008006" key="4">
    <source>
        <dbReference type="Google" id="ProtNLM"/>
    </source>
</evidence>
<evidence type="ECO:0000313" key="2">
    <source>
        <dbReference type="EMBL" id="KAK6764818.1"/>
    </source>
</evidence>
<sequence>MSIRVLTVLLPLLLCESDGDTTFHFSNLLQARIVWIVDIVNLPWIGEYEYLSLPRHIFILVAFSEHLEPSLNIPNGDGALAESNINSIDEFCSH</sequence>
<accession>A0ABR1EQD9</accession>
<reference evidence="2 3" key="1">
    <citation type="submission" date="2023-08" db="EMBL/GenBank/DDBJ databases">
        <title>A Necator americanus chromosomal reference genome.</title>
        <authorList>
            <person name="Ilik V."/>
            <person name="Petrzelkova K.J."/>
            <person name="Pardy F."/>
            <person name="Fuh T."/>
            <person name="Niatou-Singa F.S."/>
            <person name="Gouil Q."/>
            <person name="Baker L."/>
            <person name="Ritchie M.E."/>
            <person name="Jex A.R."/>
            <person name="Gazzola D."/>
            <person name="Li H."/>
            <person name="Toshio Fujiwara R."/>
            <person name="Zhan B."/>
            <person name="Aroian R.V."/>
            <person name="Pafco B."/>
            <person name="Schwarz E.M."/>
        </authorList>
    </citation>
    <scope>NUCLEOTIDE SEQUENCE [LARGE SCALE GENOMIC DNA]</scope>
    <source>
        <strain evidence="2 3">Aroian</strain>
        <tissue evidence="2">Whole animal</tissue>
    </source>
</reference>
<keyword evidence="1" id="KW-0732">Signal</keyword>
<gene>
    <name evidence="2" type="primary">Necator_chrX.g25115</name>
    <name evidence="2" type="ORF">RB195_024949</name>
</gene>
<evidence type="ECO:0000313" key="3">
    <source>
        <dbReference type="Proteomes" id="UP001303046"/>
    </source>
</evidence>
<organism evidence="2 3">
    <name type="scientific">Necator americanus</name>
    <name type="common">Human hookworm</name>
    <dbReference type="NCBI Taxonomy" id="51031"/>
    <lineage>
        <taxon>Eukaryota</taxon>
        <taxon>Metazoa</taxon>
        <taxon>Ecdysozoa</taxon>
        <taxon>Nematoda</taxon>
        <taxon>Chromadorea</taxon>
        <taxon>Rhabditida</taxon>
        <taxon>Rhabditina</taxon>
        <taxon>Rhabditomorpha</taxon>
        <taxon>Strongyloidea</taxon>
        <taxon>Ancylostomatidae</taxon>
        <taxon>Bunostominae</taxon>
        <taxon>Necator</taxon>
    </lineage>
</organism>
<proteinExistence type="predicted"/>
<dbReference type="Proteomes" id="UP001303046">
    <property type="component" value="Unassembled WGS sequence"/>
</dbReference>
<protein>
    <recommendedName>
        <fullName evidence="4">Secreted protein</fullName>
    </recommendedName>
</protein>
<feature type="signal peptide" evidence="1">
    <location>
        <begin position="1"/>
        <end position="19"/>
    </location>
</feature>
<feature type="chain" id="PRO_5046225647" description="Secreted protein" evidence="1">
    <location>
        <begin position="20"/>
        <end position="94"/>
    </location>
</feature>
<name>A0ABR1EQD9_NECAM</name>
<comment type="caution">
    <text evidence="2">The sequence shown here is derived from an EMBL/GenBank/DDBJ whole genome shotgun (WGS) entry which is preliminary data.</text>
</comment>
<keyword evidence="3" id="KW-1185">Reference proteome</keyword>
<evidence type="ECO:0000256" key="1">
    <source>
        <dbReference type="SAM" id="SignalP"/>
    </source>
</evidence>
<dbReference type="EMBL" id="JAVFWL010000006">
    <property type="protein sequence ID" value="KAK6764818.1"/>
    <property type="molecule type" value="Genomic_DNA"/>
</dbReference>